<evidence type="ECO:0000313" key="3">
    <source>
        <dbReference type="EMBL" id="KGP89653.1"/>
    </source>
</evidence>
<dbReference type="PANTHER" id="PTHR46268:SF6">
    <property type="entry name" value="UNIVERSAL STRESS PROTEIN UP12"/>
    <property type="match status" value="1"/>
</dbReference>
<dbReference type="SUPFAM" id="SSF52402">
    <property type="entry name" value="Adenine nucleotide alpha hydrolases-like"/>
    <property type="match status" value="1"/>
</dbReference>
<evidence type="ECO:0000313" key="4">
    <source>
        <dbReference type="Proteomes" id="UP000030153"/>
    </source>
</evidence>
<dbReference type="RefSeq" id="WP_036787943.1">
    <property type="nucleotide sequence ID" value="NZ_AVBG01000027.1"/>
</dbReference>
<comment type="similarity">
    <text evidence="1">Belongs to the universal stress protein A family.</text>
</comment>
<comment type="caution">
    <text evidence="3">The sequence shown here is derived from an EMBL/GenBank/DDBJ whole genome shotgun (WGS) entry which is preliminary data.</text>
</comment>
<dbReference type="CDD" id="cd00293">
    <property type="entry name" value="USP-like"/>
    <property type="match status" value="1"/>
</dbReference>
<dbReference type="InterPro" id="IPR014729">
    <property type="entry name" value="Rossmann-like_a/b/a_fold"/>
</dbReference>
<feature type="domain" description="UspA" evidence="2">
    <location>
        <begin position="1"/>
        <end position="140"/>
    </location>
</feature>
<evidence type="ECO:0000259" key="2">
    <source>
        <dbReference type="Pfam" id="PF00582"/>
    </source>
</evidence>
<proteinExistence type="inferred from homology"/>
<dbReference type="InterPro" id="IPR006016">
    <property type="entry name" value="UspA"/>
</dbReference>
<dbReference type="eggNOG" id="COG0589">
    <property type="taxonomic scope" value="Bacteria"/>
</dbReference>
<dbReference type="OrthoDB" id="9777884at2"/>
<protein>
    <submittedName>
        <fullName evidence="3">Universal stress protein</fullName>
    </submittedName>
</protein>
<dbReference type="PRINTS" id="PR01438">
    <property type="entry name" value="UNVRSLSTRESS"/>
</dbReference>
<dbReference type="Proteomes" id="UP000030153">
    <property type="component" value="Unassembled WGS sequence"/>
</dbReference>
<gene>
    <name evidence="3" type="ORF">N780_10360</name>
</gene>
<reference evidence="3 4" key="1">
    <citation type="submission" date="2013-08" db="EMBL/GenBank/DDBJ databases">
        <title>Genome of Pontibacillus chungwhensis.</title>
        <authorList>
            <person name="Wang Q."/>
            <person name="Wang G."/>
        </authorList>
    </citation>
    <scope>NUCLEOTIDE SEQUENCE [LARGE SCALE GENOMIC DNA]</scope>
    <source>
        <strain evidence="3 4">BH030062</strain>
    </source>
</reference>
<dbReference type="AlphaFoldDB" id="A0A0A2USA2"/>
<accession>A0A0A2USA2</accession>
<dbReference type="Gene3D" id="3.40.50.620">
    <property type="entry name" value="HUPs"/>
    <property type="match status" value="1"/>
</dbReference>
<dbReference type="EMBL" id="AVBG01000027">
    <property type="protein sequence ID" value="KGP89653.1"/>
    <property type="molecule type" value="Genomic_DNA"/>
</dbReference>
<keyword evidence="4" id="KW-1185">Reference proteome</keyword>
<evidence type="ECO:0000256" key="1">
    <source>
        <dbReference type="ARBA" id="ARBA00008791"/>
    </source>
</evidence>
<organism evidence="3 4">
    <name type="scientific">Pontibacillus chungwhensis BH030062</name>
    <dbReference type="NCBI Taxonomy" id="1385513"/>
    <lineage>
        <taxon>Bacteria</taxon>
        <taxon>Bacillati</taxon>
        <taxon>Bacillota</taxon>
        <taxon>Bacilli</taxon>
        <taxon>Bacillales</taxon>
        <taxon>Bacillaceae</taxon>
        <taxon>Pontibacillus</taxon>
    </lineage>
</organism>
<name>A0A0A2USA2_9BACI</name>
<dbReference type="Pfam" id="PF00582">
    <property type="entry name" value="Usp"/>
    <property type="match status" value="1"/>
</dbReference>
<dbReference type="PANTHER" id="PTHR46268">
    <property type="entry name" value="STRESS RESPONSE PROTEIN NHAX"/>
    <property type="match status" value="1"/>
</dbReference>
<dbReference type="STRING" id="1385513.N780_10360"/>
<dbReference type="InterPro" id="IPR006015">
    <property type="entry name" value="Universal_stress_UspA"/>
</dbReference>
<sequence>MYQRILLATDGSESALRAAHKAAHLAKIEACASITIAYVVDPAASKHDVLTKGSSMSLLEQKRHERVKPIEGLFDRKEVSYDFKLLKGDPGTELTRVANEEEYDVVIMGSRGLNALQEVVLGSVSHKVTLGAKCPVMIVK</sequence>